<organism evidence="4 5">
    <name type="scientific">Erinaceus europaeus</name>
    <name type="common">Western European hedgehog</name>
    <dbReference type="NCBI Taxonomy" id="9365"/>
    <lineage>
        <taxon>Eukaryota</taxon>
        <taxon>Metazoa</taxon>
        <taxon>Chordata</taxon>
        <taxon>Craniata</taxon>
        <taxon>Vertebrata</taxon>
        <taxon>Euteleostomi</taxon>
        <taxon>Mammalia</taxon>
        <taxon>Eutheria</taxon>
        <taxon>Laurasiatheria</taxon>
        <taxon>Eulipotyphla</taxon>
        <taxon>Erinaceidae</taxon>
        <taxon>Erinaceinae</taxon>
        <taxon>Erinaceus</taxon>
    </lineage>
</organism>
<dbReference type="Pfam" id="PF12937">
    <property type="entry name" value="F-box-like"/>
    <property type="match status" value="1"/>
</dbReference>
<dbReference type="SUPFAM" id="SSF81383">
    <property type="entry name" value="F-box domain"/>
    <property type="match status" value="1"/>
</dbReference>
<keyword evidence="4" id="KW-1185">Reference proteome</keyword>
<name>A0ABM3YIJ7_ERIEU</name>
<dbReference type="InterPro" id="IPR052121">
    <property type="entry name" value="F-box_SCF_Substrate_Recog"/>
</dbReference>
<dbReference type="PROSITE" id="PS50181">
    <property type="entry name" value="FBOX"/>
    <property type="match status" value="1"/>
</dbReference>
<evidence type="ECO:0000259" key="3">
    <source>
        <dbReference type="PROSITE" id="PS50181"/>
    </source>
</evidence>
<dbReference type="InterPro" id="IPR036047">
    <property type="entry name" value="F-box-like_dom_sf"/>
</dbReference>
<evidence type="ECO:0000313" key="5">
    <source>
        <dbReference type="RefSeq" id="XP_060060893.1"/>
    </source>
</evidence>
<feature type="domain" description="F-box" evidence="3">
    <location>
        <begin position="4"/>
        <end position="50"/>
    </location>
</feature>
<comment type="pathway">
    <text evidence="1">Protein modification; protein ubiquitination.</text>
</comment>
<protein>
    <submittedName>
        <fullName evidence="5">F-box/WD repeat-containing protein 12</fullName>
    </submittedName>
</protein>
<dbReference type="GeneID" id="132542133"/>
<dbReference type="PANTHER" id="PTHR46550">
    <property type="entry name" value="F-BOX ONLY PROTEIN 3"/>
    <property type="match status" value="1"/>
</dbReference>
<dbReference type="PANTHER" id="PTHR46550:SF2">
    <property type="entry name" value="EXPRESSED SEQUENCE C85627-RELATED"/>
    <property type="match status" value="1"/>
</dbReference>
<evidence type="ECO:0000313" key="4">
    <source>
        <dbReference type="Proteomes" id="UP001652624"/>
    </source>
</evidence>
<evidence type="ECO:0000256" key="1">
    <source>
        <dbReference type="ARBA" id="ARBA00004906"/>
    </source>
</evidence>
<dbReference type="CDD" id="cd22137">
    <property type="entry name" value="F-box_FBXW12"/>
    <property type="match status" value="1"/>
</dbReference>
<keyword evidence="2" id="KW-0833">Ubl conjugation pathway</keyword>
<dbReference type="InterPro" id="IPR001810">
    <property type="entry name" value="F-box_dom"/>
</dbReference>
<dbReference type="Proteomes" id="UP001652624">
    <property type="component" value="Chromosome 12"/>
</dbReference>
<gene>
    <name evidence="5" type="primary">FBXW12</name>
</gene>
<sequence>MDSCNLMSQFPTVPLLRIFSFLDGHSLIKASQVNKHWNKVAETDSLWRDLCLKKGSFCHFSFQCQVTIKWKQLYFKQMIQKFRMFSAQSEDFNCKITTEDLGNILCMTYLAGSDQTMDGEEKSIVFVASTYARPTKYVLTAWDVQKVGDGVGDVHTLTLPELHRVFQVNAFNYSVDMLCFSPDKTWIIACGRHQTISPTVFFSETLLKPEDNAAPLSVTLRFSPCIAAHWAPRKPNRIVLMVRKYSSKAVGFVTLDLTIKMTGNRRVIQETQIASFLLPPEISVPFLMSVSLEDVIILESGSNLCLFSIGGVLLQQFNNHQQDMVGLWTDSVHVITLSLDNSLHLYMWDERNHPPSLKSCCHLNIPQEGDQEVCFYTVKCDNVSIVCVVSEGNSCRLVMYCLKT</sequence>
<dbReference type="Gene3D" id="1.20.1280.50">
    <property type="match status" value="1"/>
</dbReference>
<dbReference type="RefSeq" id="XP_060060893.1">
    <property type="nucleotide sequence ID" value="XM_060204910.1"/>
</dbReference>
<reference evidence="5" key="1">
    <citation type="submission" date="2025-08" db="UniProtKB">
        <authorList>
            <consortium name="RefSeq"/>
        </authorList>
    </citation>
    <scope>IDENTIFICATION</scope>
</reference>
<accession>A0ABM3YIJ7</accession>
<proteinExistence type="predicted"/>
<evidence type="ECO:0000256" key="2">
    <source>
        <dbReference type="ARBA" id="ARBA00022786"/>
    </source>
</evidence>